<organism evidence="6 7">
    <name type="scientific">Sulfurimonas gotlandica (strain DSM 19862 / JCM 16533 / GD1)</name>
    <dbReference type="NCBI Taxonomy" id="929558"/>
    <lineage>
        <taxon>Bacteria</taxon>
        <taxon>Pseudomonadati</taxon>
        <taxon>Campylobacterota</taxon>
        <taxon>Epsilonproteobacteria</taxon>
        <taxon>Campylobacterales</taxon>
        <taxon>Sulfurimonadaceae</taxon>
        <taxon>Sulfurimonas</taxon>
    </lineage>
</organism>
<keyword evidence="7" id="KW-1185">Reference proteome</keyword>
<dbReference type="EMBL" id="AFRZ01000001">
    <property type="protein sequence ID" value="EHP29630.1"/>
    <property type="molecule type" value="Genomic_DNA"/>
</dbReference>
<dbReference type="SUPFAM" id="SSF111369">
    <property type="entry name" value="HlyD-like secretion proteins"/>
    <property type="match status" value="1"/>
</dbReference>
<evidence type="ECO:0000256" key="2">
    <source>
        <dbReference type="ARBA" id="ARBA00022448"/>
    </source>
</evidence>
<dbReference type="GO" id="GO:0046914">
    <property type="term" value="F:transition metal ion binding"/>
    <property type="evidence" value="ECO:0007669"/>
    <property type="project" value="TreeGrafter"/>
</dbReference>
<comment type="similarity">
    <text evidence="1">Belongs to the membrane fusion protein (MFP) (TC 8.A.1) family.</text>
</comment>
<feature type="chain" id="PRO_5002842957" evidence="3">
    <location>
        <begin position="17"/>
        <end position="331"/>
    </location>
</feature>
<gene>
    <name evidence="6" type="ORF">SMGD1_1106</name>
</gene>
<dbReference type="Gene3D" id="2.40.420.20">
    <property type="match status" value="1"/>
</dbReference>
<dbReference type="GO" id="GO:0022857">
    <property type="term" value="F:transmembrane transporter activity"/>
    <property type="evidence" value="ECO:0007669"/>
    <property type="project" value="InterPro"/>
</dbReference>
<name>B6BGK3_SULGG</name>
<feature type="signal peptide" evidence="3">
    <location>
        <begin position="1"/>
        <end position="16"/>
    </location>
</feature>
<evidence type="ECO:0000259" key="4">
    <source>
        <dbReference type="Pfam" id="PF25919"/>
    </source>
</evidence>
<protein>
    <submittedName>
        <fullName evidence="6">Secretion protein, HlyD family</fullName>
    </submittedName>
</protein>
<dbReference type="NCBIfam" id="TIGR01730">
    <property type="entry name" value="RND_mfp"/>
    <property type="match status" value="1"/>
</dbReference>
<keyword evidence="2" id="KW-0813">Transport</keyword>
<dbReference type="Pfam" id="PF25954">
    <property type="entry name" value="Beta-barrel_RND_2"/>
    <property type="match status" value="1"/>
</dbReference>
<evidence type="ECO:0000256" key="3">
    <source>
        <dbReference type="SAM" id="SignalP"/>
    </source>
</evidence>
<keyword evidence="3" id="KW-0732">Signal</keyword>
<feature type="domain" description="CusB-like barrel-sandwich hybrid" evidence="4">
    <location>
        <begin position="57"/>
        <end position="174"/>
    </location>
</feature>
<dbReference type="InterPro" id="IPR051909">
    <property type="entry name" value="MFP_Cation_Efflux"/>
</dbReference>
<dbReference type="GO" id="GO:0016020">
    <property type="term" value="C:membrane"/>
    <property type="evidence" value="ECO:0007669"/>
    <property type="project" value="InterPro"/>
</dbReference>
<evidence type="ECO:0000256" key="1">
    <source>
        <dbReference type="ARBA" id="ARBA00009477"/>
    </source>
</evidence>
<dbReference type="InterPro" id="IPR058790">
    <property type="entry name" value="BSH_CusB"/>
</dbReference>
<evidence type="ECO:0000313" key="6">
    <source>
        <dbReference type="EMBL" id="EHP29630.1"/>
    </source>
</evidence>
<dbReference type="HOGENOM" id="CLU_018816_13_1_7"/>
<accession>H1FYT5</accession>
<dbReference type="OrthoDB" id="9806939at2"/>
<dbReference type="STRING" id="929558.SMGD1_1106"/>
<accession>B6BGK3</accession>
<dbReference type="PANTHER" id="PTHR30097">
    <property type="entry name" value="CATION EFFLUX SYSTEM PROTEIN CUSB"/>
    <property type="match status" value="1"/>
</dbReference>
<dbReference type="GO" id="GO:0030288">
    <property type="term" value="C:outer membrane-bounded periplasmic space"/>
    <property type="evidence" value="ECO:0007669"/>
    <property type="project" value="TreeGrafter"/>
</dbReference>
<dbReference type="Proteomes" id="UP000006431">
    <property type="component" value="Unassembled WGS sequence"/>
</dbReference>
<dbReference type="PATRIC" id="fig|929558.5.peg.1101"/>
<dbReference type="Gene3D" id="2.40.30.170">
    <property type="match status" value="1"/>
</dbReference>
<dbReference type="InterPro" id="IPR006143">
    <property type="entry name" value="RND_pump_MFP"/>
</dbReference>
<feature type="domain" description="CusB-like beta-barrel" evidence="5">
    <location>
        <begin position="179"/>
        <end position="253"/>
    </location>
</feature>
<dbReference type="RefSeq" id="WP_008336028.1">
    <property type="nucleotide sequence ID" value="NZ_AFRZ01000001.1"/>
</dbReference>
<evidence type="ECO:0000259" key="5">
    <source>
        <dbReference type="Pfam" id="PF25954"/>
    </source>
</evidence>
<dbReference type="AlphaFoldDB" id="B6BGK3"/>
<evidence type="ECO:0000313" key="7">
    <source>
        <dbReference type="Proteomes" id="UP000006431"/>
    </source>
</evidence>
<dbReference type="GO" id="GO:0060003">
    <property type="term" value="P:copper ion export"/>
    <property type="evidence" value="ECO:0007669"/>
    <property type="project" value="TreeGrafter"/>
</dbReference>
<sequence>MRLLLILFMLLSFADAKEKTVQQVFNVQTTKVKLISDAKSIKSFGFVKVDESRVYDVSPRFSGFVEVLYADKTYKKVSKGEELVKVYSPEVLKAKDDYLNTMNYTKDRPNKTMLESARTKLSLLNIPDAEINQIIKSKKTTSFTTINSPSDGYIFKKALNNNSAFNAKNVLFQVVNLDKVWVEIKIHQNQFEALQNIKDYTLSTPSLKQTFKATRENLYPELDPKEESFTLRLSLDNKNNLLKPGMYITAIMSTDATSYLTLPATAVMRKNGKFYVFVVGEYEGEYAPLEVDVEVLNTDTYIIKSELNEGDEVVNNALFMMDSDAQVNGLY</sequence>
<dbReference type="PANTHER" id="PTHR30097:SF15">
    <property type="entry name" value="CATION EFFLUX SYSTEM PROTEIN CUSB"/>
    <property type="match status" value="1"/>
</dbReference>
<proteinExistence type="inferred from homology"/>
<comment type="caution">
    <text evidence="6">The sequence shown here is derived from an EMBL/GenBank/DDBJ whole genome shotgun (WGS) entry which is preliminary data.</text>
</comment>
<reference evidence="6 7" key="1">
    <citation type="journal article" date="2012" name="Proc. Natl. Acad. Sci. U.S.A.">
        <title>Genome and physiology of a model Epsilonproteobacterium responsible for sulfide detoxification in marine oxygen depletion zones.</title>
        <authorList>
            <person name="Grote J."/>
            <person name="Schott T."/>
            <person name="Bruckner C.G."/>
            <person name="Glockner F.O."/>
            <person name="Jost G."/>
            <person name="Teeling H."/>
            <person name="Labrenz M."/>
            <person name="Jurgens K."/>
        </authorList>
    </citation>
    <scope>NUCLEOTIDE SEQUENCE [LARGE SCALE GENOMIC DNA]</scope>
    <source>
        <strain evidence="6 7">GD1</strain>
    </source>
</reference>
<dbReference type="InterPro" id="IPR058792">
    <property type="entry name" value="Beta-barrel_RND_2"/>
</dbReference>
<dbReference type="eggNOG" id="COG0845">
    <property type="taxonomic scope" value="Bacteria"/>
</dbReference>
<dbReference type="Pfam" id="PF25919">
    <property type="entry name" value="BSH_CusB"/>
    <property type="match status" value="1"/>
</dbReference>
<dbReference type="GO" id="GO:0015679">
    <property type="term" value="P:plasma membrane copper ion transport"/>
    <property type="evidence" value="ECO:0007669"/>
    <property type="project" value="TreeGrafter"/>
</dbReference>